<comment type="caution">
    <text evidence="2">The sequence shown here is derived from an EMBL/GenBank/DDBJ whole genome shotgun (WGS) entry which is preliminary data.</text>
</comment>
<evidence type="ECO:0000259" key="1">
    <source>
        <dbReference type="Pfam" id="PF00188"/>
    </source>
</evidence>
<gene>
    <name evidence="2" type="ORF">HPB52_012207</name>
</gene>
<accession>A0A9D4PW16</accession>
<name>A0A9D4PW16_RHISA</name>
<dbReference type="SUPFAM" id="SSF55797">
    <property type="entry name" value="PR-1-like"/>
    <property type="match status" value="1"/>
</dbReference>
<dbReference type="AlphaFoldDB" id="A0A9D4PW16"/>
<dbReference type="Proteomes" id="UP000821837">
    <property type="component" value="Unassembled WGS sequence"/>
</dbReference>
<evidence type="ECO:0000313" key="3">
    <source>
        <dbReference type="Proteomes" id="UP000821837"/>
    </source>
</evidence>
<feature type="domain" description="SCP" evidence="1">
    <location>
        <begin position="36"/>
        <end position="84"/>
    </location>
</feature>
<sequence length="96" mass="10968">MNLMPGFTTKFSFTGQNLAVRASSAPFKGPDWPGRIEAWLHEYPHYLPSRLGNFSSRSRDPTVHFTQLVWATTRYVGCGYVSYNVIGYSKLPYMQL</sequence>
<dbReference type="Pfam" id="PF00188">
    <property type="entry name" value="CAP"/>
    <property type="match status" value="1"/>
</dbReference>
<dbReference type="InterPro" id="IPR035940">
    <property type="entry name" value="CAP_sf"/>
</dbReference>
<reference evidence="2" key="1">
    <citation type="journal article" date="2020" name="Cell">
        <title>Large-Scale Comparative Analyses of Tick Genomes Elucidate Their Genetic Diversity and Vector Capacities.</title>
        <authorList>
            <consortium name="Tick Genome and Microbiome Consortium (TIGMIC)"/>
            <person name="Jia N."/>
            <person name="Wang J."/>
            <person name="Shi W."/>
            <person name="Du L."/>
            <person name="Sun Y."/>
            <person name="Zhan W."/>
            <person name="Jiang J.F."/>
            <person name="Wang Q."/>
            <person name="Zhang B."/>
            <person name="Ji P."/>
            <person name="Bell-Sakyi L."/>
            <person name="Cui X.M."/>
            <person name="Yuan T.T."/>
            <person name="Jiang B.G."/>
            <person name="Yang W.F."/>
            <person name="Lam T.T."/>
            <person name="Chang Q.C."/>
            <person name="Ding S.J."/>
            <person name="Wang X.J."/>
            <person name="Zhu J.G."/>
            <person name="Ruan X.D."/>
            <person name="Zhao L."/>
            <person name="Wei J.T."/>
            <person name="Ye R.Z."/>
            <person name="Que T.C."/>
            <person name="Du C.H."/>
            <person name="Zhou Y.H."/>
            <person name="Cheng J.X."/>
            <person name="Dai P.F."/>
            <person name="Guo W.B."/>
            <person name="Han X.H."/>
            <person name="Huang E.J."/>
            <person name="Li L.F."/>
            <person name="Wei W."/>
            <person name="Gao Y.C."/>
            <person name="Liu J.Z."/>
            <person name="Shao H.Z."/>
            <person name="Wang X."/>
            <person name="Wang C.C."/>
            <person name="Yang T.C."/>
            <person name="Huo Q.B."/>
            <person name="Li W."/>
            <person name="Chen H.Y."/>
            <person name="Chen S.E."/>
            <person name="Zhou L.G."/>
            <person name="Ni X.B."/>
            <person name="Tian J.H."/>
            <person name="Sheng Y."/>
            <person name="Liu T."/>
            <person name="Pan Y.S."/>
            <person name="Xia L.Y."/>
            <person name="Li J."/>
            <person name="Zhao F."/>
            <person name="Cao W.C."/>
        </authorList>
    </citation>
    <scope>NUCLEOTIDE SEQUENCE</scope>
    <source>
        <strain evidence="2">Rsan-2018</strain>
    </source>
</reference>
<dbReference type="InterPro" id="IPR014044">
    <property type="entry name" value="CAP_dom"/>
</dbReference>
<dbReference type="Gene3D" id="3.40.33.10">
    <property type="entry name" value="CAP"/>
    <property type="match status" value="1"/>
</dbReference>
<proteinExistence type="predicted"/>
<dbReference type="EMBL" id="JABSTV010001250">
    <property type="protein sequence ID" value="KAH7956726.1"/>
    <property type="molecule type" value="Genomic_DNA"/>
</dbReference>
<dbReference type="VEuPathDB" id="VectorBase:RSAN_045554"/>
<keyword evidence="3" id="KW-1185">Reference proteome</keyword>
<protein>
    <recommendedName>
        <fullName evidence="1">SCP domain-containing protein</fullName>
    </recommendedName>
</protein>
<reference evidence="2" key="2">
    <citation type="submission" date="2021-09" db="EMBL/GenBank/DDBJ databases">
        <authorList>
            <person name="Jia N."/>
            <person name="Wang J."/>
            <person name="Shi W."/>
            <person name="Du L."/>
            <person name="Sun Y."/>
            <person name="Zhan W."/>
            <person name="Jiang J."/>
            <person name="Wang Q."/>
            <person name="Zhang B."/>
            <person name="Ji P."/>
            <person name="Sakyi L.B."/>
            <person name="Cui X."/>
            <person name="Yuan T."/>
            <person name="Jiang B."/>
            <person name="Yang W."/>
            <person name="Lam T.T.-Y."/>
            <person name="Chang Q."/>
            <person name="Ding S."/>
            <person name="Wang X."/>
            <person name="Zhu J."/>
            <person name="Ruan X."/>
            <person name="Zhao L."/>
            <person name="Wei J."/>
            <person name="Que T."/>
            <person name="Du C."/>
            <person name="Cheng J."/>
            <person name="Dai P."/>
            <person name="Han X."/>
            <person name="Huang E."/>
            <person name="Gao Y."/>
            <person name="Liu J."/>
            <person name="Shao H."/>
            <person name="Ye R."/>
            <person name="Li L."/>
            <person name="Wei W."/>
            <person name="Wang X."/>
            <person name="Wang C."/>
            <person name="Huo Q."/>
            <person name="Li W."/>
            <person name="Guo W."/>
            <person name="Chen H."/>
            <person name="Chen S."/>
            <person name="Zhou L."/>
            <person name="Zhou L."/>
            <person name="Ni X."/>
            <person name="Tian J."/>
            <person name="Zhou Y."/>
            <person name="Sheng Y."/>
            <person name="Liu T."/>
            <person name="Pan Y."/>
            <person name="Xia L."/>
            <person name="Li J."/>
            <person name="Zhao F."/>
            <person name="Cao W."/>
        </authorList>
    </citation>
    <scope>NUCLEOTIDE SEQUENCE</scope>
    <source>
        <strain evidence="2">Rsan-2018</strain>
        <tissue evidence="2">Larvae</tissue>
    </source>
</reference>
<organism evidence="2 3">
    <name type="scientific">Rhipicephalus sanguineus</name>
    <name type="common">Brown dog tick</name>
    <name type="synonym">Ixodes sanguineus</name>
    <dbReference type="NCBI Taxonomy" id="34632"/>
    <lineage>
        <taxon>Eukaryota</taxon>
        <taxon>Metazoa</taxon>
        <taxon>Ecdysozoa</taxon>
        <taxon>Arthropoda</taxon>
        <taxon>Chelicerata</taxon>
        <taxon>Arachnida</taxon>
        <taxon>Acari</taxon>
        <taxon>Parasitiformes</taxon>
        <taxon>Ixodida</taxon>
        <taxon>Ixodoidea</taxon>
        <taxon>Ixodidae</taxon>
        <taxon>Rhipicephalinae</taxon>
        <taxon>Rhipicephalus</taxon>
        <taxon>Rhipicephalus</taxon>
    </lineage>
</organism>
<evidence type="ECO:0000313" key="2">
    <source>
        <dbReference type="EMBL" id="KAH7956726.1"/>
    </source>
</evidence>
<dbReference type="CDD" id="cd05380">
    <property type="entry name" value="CAP_euk"/>
    <property type="match status" value="1"/>
</dbReference>